<evidence type="ECO:0000256" key="11">
    <source>
        <dbReference type="SAM" id="Phobius"/>
    </source>
</evidence>
<dbReference type="CDD" id="cd16922">
    <property type="entry name" value="HATPase_EvgS-ArcB-TorS-like"/>
    <property type="match status" value="1"/>
</dbReference>
<dbReference type="CDD" id="cd17546">
    <property type="entry name" value="REC_hyHK_CKI1_RcsC-like"/>
    <property type="match status" value="1"/>
</dbReference>
<keyword evidence="5" id="KW-0808">Transferase</keyword>
<evidence type="ECO:0000256" key="7">
    <source>
        <dbReference type="ARBA" id="ARBA00023012"/>
    </source>
</evidence>
<evidence type="ECO:0000256" key="2">
    <source>
        <dbReference type="ARBA" id="ARBA00004370"/>
    </source>
</evidence>
<dbReference type="PROSITE" id="PS50109">
    <property type="entry name" value="HIS_KIN"/>
    <property type="match status" value="1"/>
</dbReference>
<dbReference type="CDD" id="cd16172">
    <property type="entry name" value="TorS_sensor_domain"/>
    <property type="match status" value="1"/>
</dbReference>
<dbReference type="InterPro" id="IPR008207">
    <property type="entry name" value="Sig_transdc_His_kin_Hpt_dom"/>
</dbReference>
<evidence type="ECO:0000256" key="3">
    <source>
        <dbReference type="ARBA" id="ARBA00012438"/>
    </source>
</evidence>
<evidence type="ECO:0000313" key="16">
    <source>
        <dbReference type="EMBL" id="SFH56977.1"/>
    </source>
</evidence>
<feature type="transmembrane region" description="Helical" evidence="11">
    <location>
        <begin position="6"/>
        <end position="27"/>
    </location>
</feature>
<feature type="domain" description="Histidine kinase" evidence="12">
    <location>
        <begin position="465"/>
        <end position="683"/>
    </location>
</feature>
<feature type="domain" description="Response regulatory" evidence="13">
    <location>
        <begin position="700"/>
        <end position="816"/>
    </location>
</feature>
<dbReference type="InterPro" id="IPR037952">
    <property type="entry name" value="Sensor_TorS"/>
</dbReference>
<dbReference type="InterPro" id="IPR003594">
    <property type="entry name" value="HATPase_dom"/>
</dbReference>
<dbReference type="InterPro" id="IPR004358">
    <property type="entry name" value="Sig_transdc_His_kin-like_C"/>
</dbReference>
<dbReference type="GO" id="GO:0005524">
    <property type="term" value="F:ATP binding"/>
    <property type="evidence" value="ECO:0007669"/>
    <property type="project" value="UniProtKB-KW"/>
</dbReference>
<dbReference type="Gene3D" id="1.20.58.920">
    <property type="match status" value="1"/>
</dbReference>
<evidence type="ECO:0000256" key="10">
    <source>
        <dbReference type="SAM" id="Coils"/>
    </source>
</evidence>
<evidence type="ECO:0000259" key="12">
    <source>
        <dbReference type="PROSITE" id="PS50109"/>
    </source>
</evidence>
<evidence type="ECO:0000259" key="15">
    <source>
        <dbReference type="PROSITE" id="PS50894"/>
    </source>
</evidence>
<dbReference type="InterPro" id="IPR011006">
    <property type="entry name" value="CheY-like_superfamily"/>
</dbReference>
<dbReference type="SUPFAM" id="SSF52172">
    <property type="entry name" value="CheY-like"/>
    <property type="match status" value="1"/>
</dbReference>
<dbReference type="Gene3D" id="1.10.287.130">
    <property type="match status" value="1"/>
</dbReference>
<dbReference type="InterPro" id="IPR003660">
    <property type="entry name" value="HAMP_dom"/>
</dbReference>
<dbReference type="InterPro" id="IPR038188">
    <property type="entry name" value="TorS_sensor_sf"/>
</dbReference>
<dbReference type="STRING" id="34004.SAMN04488021_11923"/>
<dbReference type="EMBL" id="FOPU01000019">
    <property type="protein sequence ID" value="SFH56977.1"/>
    <property type="molecule type" value="Genomic_DNA"/>
</dbReference>
<feature type="modified residue" description="4-aspartylphosphate" evidence="9">
    <location>
        <position position="749"/>
    </location>
</feature>
<dbReference type="Pfam" id="PF00072">
    <property type="entry name" value="Response_reg"/>
    <property type="match status" value="1"/>
</dbReference>
<evidence type="ECO:0000256" key="9">
    <source>
        <dbReference type="PROSITE-ProRule" id="PRU00169"/>
    </source>
</evidence>
<dbReference type="AlphaFoldDB" id="A0A1I3B3V6"/>
<feature type="domain" description="HPt" evidence="15">
    <location>
        <begin position="829"/>
        <end position="925"/>
    </location>
</feature>
<dbReference type="SUPFAM" id="SSF47384">
    <property type="entry name" value="Homodimeric domain of signal transducing histidine kinase"/>
    <property type="match status" value="1"/>
</dbReference>
<dbReference type="EC" id="2.7.13.3" evidence="3"/>
<keyword evidence="6 16" id="KW-0418">Kinase</keyword>
<dbReference type="Proteomes" id="UP000183635">
    <property type="component" value="Unassembled WGS sequence"/>
</dbReference>
<evidence type="ECO:0000256" key="5">
    <source>
        <dbReference type="ARBA" id="ARBA00022679"/>
    </source>
</evidence>
<keyword evidence="17" id="KW-1185">Reference proteome</keyword>
<keyword evidence="7" id="KW-0902">Two-component regulatory system</keyword>
<keyword evidence="11" id="KW-0472">Membrane</keyword>
<dbReference type="PANTHER" id="PTHR45339:SF5">
    <property type="entry name" value="HISTIDINE KINASE"/>
    <property type="match status" value="1"/>
</dbReference>
<evidence type="ECO:0000256" key="4">
    <source>
        <dbReference type="ARBA" id="ARBA00022553"/>
    </source>
</evidence>
<dbReference type="Pfam" id="PF21689">
    <property type="entry name" value="TorS_sensor_domain"/>
    <property type="match status" value="1"/>
</dbReference>
<evidence type="ECO:0000256" key="1">
    <source>
        <dbReference type="ARBA" id="ARBA00000085"/>
    </source>
</evidence>
<sequence>MGWQLLLAFVVIAGAPGIMGVLGWLELRELASRQSRLINETIPIIAEVRGFAEESSRVVAMAPDLAAVTSDAVRRERAGFLFRQVDALRDRIRRYQRSGRPVPAPLSRSETEVRQGIARLDLLVQQRLATERAQRRLLGEGLAATTELLEIADTLAANAEVAASAGVASLYDTWNQREALTQTLDKLIEVDLFQLGQMFELRAHVAEIALLLNRIGETRDRHDLERLRHDLVARLGIVTRRLAMVPDRSRAERAMALLGAITPATASPPGTGDFPETTARLIALDDQVGAAQAELRDAALHLDTEAAALADSIVTRTTAAAEAAQRAIRNTLIVSSAGSLLALMISAGVVWFYVRGKITRRLDALAARMDGLLAGDLQAQVVPRGHDEIAGMEQAVEVFRLQALENRELAAERDRNLAELRRHREELRQLVDEQTQRLRGEVAAHAAARDRAEAADRAKSQFLAMMSHEIRTPMNGVLGLLHGLMQEDLPVPTRDRVVAALASGEGLMGLLNTLLDDAKSSGGEIQLRPAPFDPAALAQETAMLMAPSVEEKGLWLRIEAAPCGWLTGDAARLRQVLFNLLANAIRFTDRGGVTLRLRCEPRGDMAGLVIEVADTGKGIAAQAQDRIFGLFEQEDAETARRYGGTGLGLAISRRLAEAMGGSLTVESAPGRGATFRLAVTLPRAEAPAPAPAPQAGRALDLLVVEDHAVNRMVLDGYLARMGHRFEMVGCAEEALARLDGRRFDAVLMDVNLPGMSGIEATRAIRARPDGRGLPVIGISAHVQPEEIAACHAAGMDRVLSKPLAPADLDRALRELAPGSALAPALADLPPQRVADLARLYLSGMDRDIAAIEQALARGDTDAAARAAHRLRGASGNFALPDLVAALAAFEAGLKDGPAAAKPLWRAARDLAASGAALLETELAALEAQPSGAVKT</sequence>
<keyword evidence="11" id="KW-1133">Transmembrane helix</keyword>
<dbReference type="SUPFAM" id="SSF47226">
    <property type="entry name" value="Histidine-containing phosphotransfer domain, HPT domain"/>
    <property type="match status" value="1"/>
</dbReference>
<dbReference type="InterPro" id="IPR036097">
    <property type="entry name" value="HisK_dim/P_sf"/>
</dbReference>
<dbReference type="InterPro" id="IPR036890">
    <property type="entry name" value="HATPase_C_sf"/>
</dbReference>
<dbReference type="InterPro" id="IPR036641">
    <property type="entry name" value="HPT_dom_sf"/>
</dbReference>
<keyword evidence="4 9" id="KW-0597">Phosphoprotein</keyword>
<dbReference type="Pfam" id="PF00512">
    <property type="entry name" value="HisKA"/>
    <property type="match status" value="1"/>
</dbReference>
<dbReference type="PROSITE" id="PS50894">
    <property type="entry name" value="HPT"/>
    <property type="match status" value="1"/>
</dbReference>
<accession>A0A1I3B3V6</accession>
<feature type="transmembrane region" description="Helical" evidence="11">
    <location>
        <begin position="332"/>
        <end position="354"/>
    </location>
</feature>
<dbReference type="PRINTS" id="PR00344">
    <property type="entry name" value="BCTRLSENSOR"/>
</dbReference>
<proteinExistence type="predicted"/>
<dbReference type="SMART" id="SM00388">
    <property type="entry name" value="HisKA"/>
    <property type="match status" value="1"/>
</dbReference>
<dbReference type="SMART" id="SM00448">
    <property type="entry name" value="REC"/>
    <property type="match status" value="1"/>
</dbReference>
<dbReference type="SMART" id="SM00073">
    <property type="entry name" value="HPT"/>
    <property type="match status" value="1"/>
</dbReference>
<evidence type="ECO:0000259" key="13">
    <source>
        <dbReference type="PROSITE" id="PS50110"/>
    </source>
</evidence>
<dbReference type="GO" id="GO:0000155">
    <property type="term" value="F:phosphorelay sensor kinase activity"/>
    <property type="evidence" value="ECO:0007669"/>
    <property type="project" value="InterPro"/>
</dbReference>
<name>A0A1I3B3V6_9RHOB</name>
<dbReference type="FunFam" id="3.30.565.10:FF:000010">
    <property type="entry name" value="Sensor histidine kinase RcsC"/>
    <property type="match status" value="1"/>
</dbReference>
<dbReference type="Gene3D" id="1.20.120.160">
    <property type="entry name" value="HPT domain"/>
    <property type="match status" value="1"/>
</dbReference>
<dbReference type="PROSITE" id="PS50885">
    <property type="entry name" value="HAMP"/>
    <property type="match status" value="1"/>
</dbReference>
<evidence type="ECO:0000256" key="8">
    <source>
        <dbReference type="PROSITE-ProRule" id="PRU00110"/>
    </source>
</evidence>
<dbReference type="InterPro" id="IPR005467">
    <property type="entry name" value="His_kinase_dom"/>
</dbReference>
<dbReference type="CDD" id="cd00082">
    <property type="entry name" value="HisKA"/>
    <property type="match status" value="1"/>
</dbReference>
<dbReference type="Gene3D" id="3.40.50.2300">
    <property type="match status" value="1"/>
</dbReference>
<dbReference type="OrthoDB" id="9801651at2"/>
<keyword evidence="10" id="KW-0175">Coiled coil</keyword>
<dbReference type="InterPro" id="IPR001789">
    <property type="entry name" value="Sig_transdc_resp-reg_receiver"/>
</dbReference>
<dbReference type="Gene3D" id="3.30.565.10">
    <property type="entry name" value="Histidine kinase-like ATPase, C-terminal domain"/>
    <property type="match status" value="1"/>
</dbReference>
<organism evidence="16 17">
    <name type="scientific">Paracoccus aminovorans</name>
    <dbReference type="NCBI Taxonomy" id="34004"/>
    <lineage>
        <taxon>Bacteria</taxon>
        <taxon>Pseudomonadati</taxon>
        <taxon>Pseudomonadota</taxon>
        <taxon>Alphaproteobacteria</taxon>
        <taxon>Rhodobacterales</taxon>
        <taxon>Paracoccaceae</taxon>
        <taxon>Paracoccus</taxon>
    </lineage>
</organism>
<dbReference type="PROSITE" id="PS50110">
    <property type="entry name" value="RESPONSE_REGULATORY"/>
    <property type="match status" value="1"/>
</dbReference>
<evidence type="ECO:0000259" key="14">
    <source>
        <dbReference type="PROSITE" id="PS50885"/>
    </source>
</evidence>
<evidence type="ECO:0000313" key="17">
    <source>
        <dbReference type="Proteomes" id="UP000183635"/>
    </source>
</evidence>
<feature type="coiled-coil region" evidence="10">
    <location>
        <begin position="401"/>
        <end position="437"/>
    </location>
</feature>
<dbReference type="Pfam" id="PF02518">
    <property type="entry name" value="HATPase_c"/>
    <property type="match status" value="1"/>
</dbReference>
<dbReference type="PANTHER" id="PTHR45339">
    <property type="entry name" value="HYBRID SIGNAL TRANSDUCTION HISTIDINE KINASE J"/>
    <property type="match status" value="1"/>
</dbReference>
<dbReference type="RefSeq" id="WP_074968260.1">
    <property type="nucleotide sequence ID" value="NZ_CBCRYP010000020.1"/>
</dbReference>
<comment type="catalytic activity">
    <reaction evidence="1">
        <text>ATP + protein L-histidine = ADP + protein N-phospho-L-histidine.</text>
        <dbReference type="EC" id="2.7.13.3"/>
    </reaction>
</comment>
<dbReference type="SMART" id="SM00387">
    <property type="entry name" value="HATPase_c"/>
    <property type="match status" value="1"/>
</dbReference>
<dbReference type="Pfam" id="PF01627">
    <property type="entry name" value="Hpt"/>
    <property type="match status" value="1"/>
</dbReference>
<keyword evidence="11" id="KW-0812">Transmembrane</keyword>
<evidence type="ECO:0000256" key="6">
    <source>
        <dbReference type="ARBA" id="ARBA00022777"/>
    </source>
</evidence>
<reference evidence="16 17" key="1">
    <citation type="submission" date="2016-10" db="EMBL/GenBank/DDBJ databases">
        <authorList>
            <person name="de Groot N.N."/>
        </authorList>
    </citation>
    <scope>NUCLEOTIDE SEQUENCE [LARGE SCALE GENOMIC DNA]</scope>
    <source>
        <strain evidence="16 17">DSM 8537</strain>
    </source>
</reference>
<dbReference type="SUPFAM" id="SSF55874">
    <property type="entry name" value="ATPase domain of HSP90 chaperone/DNA topoisomerase II/histidine kinase"/>
    <property type="match status" value="1"/>
</dbReference>
<comment type="subcellular location">
    <subcellularLocation>
        <location evidence="2">Membrane</location>
    </subcellularLocation>
</comment>
<feature type="domain" description="HAMP" evidence="14">
    <location>
        <begin position="356"/>
        <end position="408"/>
    </location>
</feature>
<feature type="modified residue" description="Phosphohistidine" evidence="8">
    <location>
        <position position="868"/>
    </location>
</feature>
<gene>
    <name evidence="16" type="ORF">SAMN04488021_11923</name>
</gene>
<protein>
    <recommendedName>
        <fullName evidence="3">histidine kinase</fullName>
        <ecNumber evidence="3">2.7.13.3</ecNumber>
    </recommendedName>
</protein>
<dbReference type="InterPro" id="IPR003661">
    <property type="entry name" value="HisK_dim/P_dom"/>
</dbReference>
<dbReference type="GO" id="GO:0005886">
    <property type="term" value="C:plasma membrane"/>
    <property type="evidence" value="ECO:0007669"/>
    <property type="project" value="UniProtKB-SubCell"/>
</dbReference>